<dbReference type="EMBL" id="VSSQ01093150">
    <property type="protein sequence ID" value="MPN38119.1"/>
    <property type="molecule type" value="Genomic_DNA"/>
</dbReference>
<evidence type="ECO:0000313" key="1">
    <source>
        <dbReference type="EMBL" id="MPN38119.1"/>
    </source>
</evidence>
<accession>A0A645HIU9</accession>
<comment type="caution">
    <text evidence="1">The sequence shown here is derived from an EMBL/GenBank/DDBJ whole genome shotgun (WGS) entry which is preliminary data.</text>
</comment>
<sequence>MPTIAKDCGKIPSVPTNEFTSVSSIIDLLIIINIALAKPTINAPETIPFAPVTNSLAILLNSNLLNKPETIPIIKKTAAISTTPQLNLYVP</sequence>
<dbReference type="AlphaFoldDB" id="A0A645HIU9"/>
<proteinExistence type="predicted"/>
<gene>
    <name evidence="1" type="ORF">SDC9_185643</name>
</gene>
<name>A0A645HIU9_9ZZZZ</name>
<protein>
    <submittedName>
        <fullName evidence="1">Uncharacterized protein</fullName>
    </submittedName>
</protein>
<organism evidence="1">
    <name type="scientific">bioreactor metagenome</name>
    <dbReference type="NCBI Taxonomy" id="1076179"/>
    <lineage>
        <taxon>unclassified sequences</taxon>
        <taxon>metagenomes</taxon>
        <taxon>ecological metagenomes</taxon>
    </lineage>
</organism>
<reference evidence="1" key="1">
    <citation type="submission" date="2019-08" db="EMBL/GenBank/DDBJ databases">
        <authorList>
            <person name="Kucharzyk K."/>
            <person name="Murdoch R.W."/>
            <person name="Higgins S."/>
            <person name="Loffler F."/>
        </authorList>
    </citation>
    <scope>NUCLEOTIDE SEQUENCE</scope>
</reference>